<dbReference type="AlphaFoldDB" id="A0A2G5NUR0"/>
<dbReference type="Pfam" id="PF04233">
    <property type="entry name" value="Phage_Mu_F"/>
    <property type="match status" value="1"/>
</dbReference>
<evidence type="ECO:0000313" key="3">
    <source>
        <dbReference type="Proteomes" id="UP000229523"/>
    </source>
</evidence>
<name>A0A2G5NUR0_9STAP</name>
<dbReference type="InterPro" id="IPR006528">
    <property type="entry name" value="Phage_head_morphogenesis_dom"/>
</dbReference>
<keyword evidence="3" id="KW-1185">Reference proteome</keyword>
<sequence>MNQEQIKKQIEQLIAQTEKEIDKVWSERLDSILKILTTLYEKVSDKDGHVGWTEVNKFNRLNKELDMIAKEITGDYSKIATIIKKSQENIYLEAYLMHMFIYEFTTQKIVMPQIPRIETIREALELPIEYIKLLPTLAKQRMRVLDRIRNDIAQGIMAGEGFGNIAKRLRESLGMTSKQSKRVARTEGGRAMMTAKYKSAVELHESGIEVKKVWQATLDKRTRTTHRSLDGQTVGIYEEFESPSGCKGQHPKMLYGLNSAAENINCRCDLMIIIDGKLPEVRRAKNDDDESIVIPYMTYDKYKSWVKGGRAA</sequence>
<dbReference type="RefSeq" id="WP_099576985.1">
    <property type="nucleotide sequence ID" value="NZ_MJBI02000006.1"/>
</dbReference>
<evidence type="ECO:0000313" key="2">
    <source>
        <dbReference type="EMBL" id="RAI79677.1"/>
    </source>
</evidence>
<proteinExistence type="predicted"/>
<organism evidence="2 3">
    <name type="scientific">Macrococcoides goetzii</name>
    <dbReference type="NCBI Taxonomy" id="1891097"/>
    <lineage>
        <taxon>Bacteria</taxon>
        <taxon>Bacillati</taxon>
        <taxon>Bacillota</taxon>
        <taxon>Bacilli</taxon>
        <taxon>Bacillales</taxon>
        <taxon>Staphylococcaceae</taxon>
        <taxon>Macrococcoides</taxon>
    </lineage>
</organism>
<accession>A0A2G5NUR0</accession>
<gene>
    <name evidence="2" type="ORF">BFS35_011055</name>
</gene>
<reference evidence="2 3" key="1">
    <citation type="journal article" date="2018" name="Front. Microbiol.">
        <title>Description and Comparative Genomics of Macrococcus caseolyticus subsp. hominis subsp. nov., Macrococcus goetzii sp. nov., Macrococcus epidermidis sp. nov., and Macrococcus bohemicus sp. nov., Novel Macrococci From Human Clinical Material With Virulence Potential and Suspected Uptake of Foreign DNA by Natural Transformation.</title>
        <authorList>
            <person name="Maslanova I."/>
            <person name="Wertheimer Z."/>
            <person name="Sedlacek I."/>
            <person name="Svec P."/>
            <person name="Indrakova A."/>
            <person name="Kovarovic V."/>
            <person name="Schumann P."/>
            <person name="Sproer C."/>
            <person name="Kralova S."/>
            <person name="Sedo O."/>
            <person name="Kristofova L."/>
            <person name="Vrbovska V."/>
            <person name="Fuzik T."/>
            <person name="Petras P."/>
            <person name="Zdrahal Z."/>
            <person name="Ruzickova V."/>
            <person name="Doskar J."/>
            <person name="Pantucek R."/>
        </authorList>
    </citation>
    <scope>NUCLEOTIDE SEQUENCE [LARGE SCALE GENOMIC DNA]</scope>
    <source>
        <strain evidence="2 3">CCM 4927</strain>
    </source>
</reference>
<comment type="caution">
    <text evidence="2">The sequence shown here is derived from an EMBL/GenBank/DDBJ whole genome shotgun (WGS) entry which is preliminary data.</text>
</comment>
<feature type="domain" description="Phage head morphogenesis" evidence="1">
    <location>
        <begin position="147"/>
        <end position="271"/>
    </location>
</feature>
<dbReference type="Proteomes" id="UP000229523">
    <property type="component" value="Unassembled WGS sequence"/>
</dbReference>
<dbReference type="EMBL" id="MJBI02000006">
    <property type="protein sequence ID" value="RAI79677.1"/>
    <property type="molecule type" value="Genomic_DNA"/>
</dbReference>
<evidence type="ECO:0000259" key="1">
    <source>
        <dbReference type="Pfam" id="PF04233"/>
    </source>
</evidence>
<protein>
    <submittedName>
        <fullName evidence="2">Phage head morphogenesis protein</fullName>
    </submittedName>
</protein>